<dbReference type="PANTHER" id="PTHR12143">
    <property type="entry name" value="PEPTIDE N-GLYCANASE PNGASE -RELATED"/>
    <property type="match status" value="1"/>
</dbReference>
<dbReference type="SUPFAM" id="SSF48208">
    <property type="entry name" value="Six-hairpin glycosidases"/>
    <property type="match status" value="1"/>
</dbReference>
<evidence type="ECO:0000256" key="2">
    <source>
        <dbReference type="ARBA" id="ARBA00011245"/>
    </source>
</evidence>
<evidence type="ECO:0000256" key="1">
    <source>
        <dbReference type="ARBA" id="ARBA00001913"/>
    </source>
</evidence>
<dbReference type="FunFam" id="3.30.2080.10:FF:000001">
    <property type="entry name" value="Alpha-1,2-mannosidase subfamily"/>
    <property type="match status" value="1"/>
</dbReference>
<dbReference type="Gene3D" id="3.30.2080.10">
    <property type="entry name" value="GH92 mannosidase domain"/>
    <property type="match status" value="1"/>
</dbReference>
<dbReference type="InterPro" id="IPR005887">
    <property type="entry name" value="GH92_a_mannosidase_put"/>
</dbReference>
<organism evidence="6 7">
    <name type="scientific">Algibacter lectus</name>
    <dbReference type="NCBI Taxonomy" id="221126"/>
    <lineage>
        <taxon>Bacteria</taxon>
        <taxon>Pseudomonadati</taxon>
        <taxon>Bacteroidota</taxon>
        <taxon>Flavobacteriia</taxon>
        <taxon>Flavobacteriales</taxon>
        <taxon>Flavobacteriaceae</taxon>
        <taxon>Algibacter</taxon>
    </lineage>
</organism>
<dbReference type="InterPro" id="IPR012939">
    <property type="entry name" value="Glyco_hydro_92"/>
</dbReference>
<dbReference type="InterPro" id="IPR041371">
    <property type="entry name" value="GH92_N"/>
</dbReference>
<keyword evidence="7" id="KW-1185">Reference proteome</keyword>
<dbReference type="GO" id="GO:0006516">
    <property type="term" value="P:glycoprotein catabolic process"/>
    <property type="evidence" value="ECO:0007669"/>
    <property type="project" value="TreeGrafter"/>
</dbReference>
<reference evidence="6 7" key="1">
    <citation type="submission" date="2019-03" db="EMBL/GenBank/DDBJ databases">
        <title>Genomic Encyclopedia of Type Strains, Phase III (KMG-III): the genomes of soil and plant-associated and newly described type strains.</title>
        <authorList>
            <person name="Whitman W."/>
        </authorList>
    </citation>
    <scope>NUCLEOTIDE SEQUENCE [LARGE SCALE GENOMIC DNA]</scope>
    <source>
        <strain evidence="6 7">CECT 8301</strain>
    </source>
</reference>
<feature type="domain" description="Glycosyl hydrolase family 92 N-terminal" evidence="5">
    <location>
        <begin position="33"/>
        <end position="263"/>
    </location>
</feature>
<dbReference type="PANTHER" id="PTHR12143:SF39">
    <property type="entry name" value="SECRETED PROTEIN"/>
    <property type="match status" value="1"/>
</dbReference>
<dbReference type="Gene3D" id="1.20.1610.10">
    <property type="entry name" value="alpha-1,2-mannosidases domains"/>
    <property type="match status" value="1"/>
</dbReference>
<evidence type="ECO:0000256" key="3">
    <source>
        <dbReference type="ARBA" id="ARBA00022837"/>
    </source>
</evidence>
<dbReference type="RefSeq" id="WP_133968420.1">
    <property type="nucleotide sequence ID" value="NZ_SORL01000010.1"/>
</dbReference>
<dbReference type="GO" id="GO:0000224">
    <property type="term" value="F:peptide-N4-(N-acetyl-beta-glucosaminyl)asparagine amidase activity"/>
    <property type="evidence" value="ECO:0007669"/>
    <property type="project" value="TreeGrafter"/>
</dbReference>
<comment type="cofactor">
    <cofactor evidence="1">
        <name>Ca(2+)</name>
        <dbReference type="ChEBI" id="CHEBI:29108"/>
    </cofactor>
</comment>
<dbReference type="InterPro" id="IPR008928">
    <property type="entry name" value="6-hairpin_glycosidase_sf"/>
</dbReference>
<dbReference type="Gene3D" id="1.20.1050.60">
    <property type="entry name" value="alpha-1,2-mannosidase"/>
    <property type="match status" value="1"/>
</dbReference>
<sequence>MNKSVYIVLLTLCFYACKKETQVEAKPTTLTAFVNTFIGTDGPGNTYPGATVPFGMVQLSPDHGIPGWDRIAGYFYQDSIISGFSHTHLSGTGAGDMYDILVMPTNSRFSEKIKANNFKPFSSFSHDNETASPGYYSVMLSDFGIKAEVTATRRTGIHQYTFPKDSLSQIHIDLGYSLNWDKPTDTYFKVVDNETIEGYRMSKGWARDQRLFFVIKLSKPFKSYTLLEDNKPATSPLKGINTKLILDFDTNENEQIVLKTGLSTGSIDGAYKSIATEAPSFDFEAYKQQADSTWNQQLQKITIETDDVEKKTIFYTMLYQSMLAPTLLSDLNGDYKGANDTIMNAKNYDRYDTFSLWDTYRAAHPLHTILHPKRVSNMVNSLLAHYNETGLLPVWSMQGNETNMMIGYHAVPVIVDAYFKGIEDFDAELAFEACKASAMDQSRQIDDYMTYGYVPIDESHENWSVSKTLEYAYDDWCIAQFAKALGKTEDYTTFSKRANYWKNIYDDSSTFMRPKYKNGTFIEDFIPKDYTPYFCESNAWQYVWSVPHDIEGLVSTIGKETAFEKKLDSMFSYYPLKEDKLPIFSTGMIGQYAHGNEPSHHVAYLYNYIGKPWKTQEKVREILKTQYKNAPNGHCGNEDCGQMSSWYIFSSLGFYPVNPAQGLYSFGAPLHDKATIHLENGQSFTVSAENNSDTNKYIQSISLNGKKINQSYISHKTIMQGGELVFVMGDTPNKDDKFLMAPSSEVFN</sequence>
<protein>
    <submittedName>
        <fullName evidence="6">Putative alpha-1,2-mannosidase</fullName>
    </submittedName>
</protein>
<evidence type="ECO:0000313" key="7">
    <source>
        <dbReference type="Proteomes" id="UP000294824"/>
    </source>
</evidence>
<accession>A0A4R8M6I3</accession>
<dbReference type="NCBIfam" id="TIGR01180">
    <property type="entry name" value="aman2_put"/>
    <property type="match status" value="1"/>
</dbReference>
<dbReference type="FunFam" id="1.20.1050.60:FF:000001">
    <property type="entry name" value="Putative alpha-1,2-mannosidase"/>
    <property type="match status" value="1"/>
</dbReference>
<dbReference type="Gene3D" id="2.70.98.10">
    <property type="match status" value="1"/>
</dbReference>
<name>A0A4R8M6I3_9FLAO</name>
<evidence type="ECO:0000259" key="4">
    <source>
        <dbReference type="Pfam" id="PF07971"/>
    </source>
</evidence>
<feature type="domain" description="Glycosyl hydrolase family 92" evidence="4">
    <location>
        <begin position="270"/>
        <end position="730"/>
    </location>
</feature>
<dbReference type="GO" id="GO:0005975">
    <property type="term" value="P:carbohydrate metabolic process"/>
    <property type="evidence" value="ECO:0007669"/>
    <property type="project" value="InterPro"/>
</dbReference>
<evidence type="ECO:0000259" key="5">
    <source>
        <dbReference type="Pfam" id="PF17678"/>
    </source>
</evidence>
<proteinExistence type="predicted"/>
<gene>
    <name evidence="6" type="ORF">DFQ06_2989</name>
</gene>
<dbReference type="Pfam" id="PF17678">
    <property type="entry name" value="Glyco_hydro_92N"/>
    <property type="match status" value="1"/>
</dbReference>
<dbReference type="InterPro" id="IPR050883">
    <property type="entry name" value="PNGase"/>
</dbReference>
<comment type="subunit">
    <text evidence="2">Monomer.</text>
</comment>
<evidence type="ECO:0000313" key="6">
    <source>
        <dbReference type="EMBL" id="TDY60980.1"/>
    </source>
</evidence>
<dbReference type="EMBL" id="SORL01000010">
    <property type="protein sequence ID" value="TDY60980.1"/>
    <property type="molecule type" value="Genomic_DNA"/>
</dbReference>
<dbReference type="GO" id="GO:0005829">
    <property type="term" value="C:cytosol"/>
    <property type="evidence" value="ECO:0007669"/>
    <property type="project" value="TreeGrafter"/>
</dbReference>
<keyword evidence="3" id="KW-0106">Calcium</keyword>
<dbReference type="InterPro" id="IPR014718">
    <property type="entry name" value="GH-type_carb-bd"/>
</dbReference>
<dbReference type="GO" id="GO:0030246">
    <property type="term" value="F:carbohydrate binding"/>
    <property type="evidence" value="ECO:0007669"/>
    <property type="project" value="InterPro"/>
</dbReference>
<dbReference type="Proteomes" id="UP000294824">
    <property type="component" value="Unassembled WGS sequence"/>
</dbReference>
<comment type="caution">
    <text evidence="6">The sequence shown here is derived from an EMBL/GenBank/DDBJ whole genome shotgun (WGS) entry which is preliminary data.</text>
</comment>
<dbReference type="AlphaFoldDB" id="A0A4R8M6I3"/>
<dbReference type="Pfam" id="PF07971">
    <property type="entry name" value="Glyco_hydro_92"/>
    <property type="match status" value="1"/>
</dbReference>